<reference evidence="1" key="1">
    <citation type="journal article" date="2021" name="J Fungi (Basel)">
        <title>Virulence traits and population genomics of the black yeast Aureobasidium melanogenum.</title>
        <authorList>
            <person name="Cernosa A."/>
            <person name="Sun X."/>
            <person name="Gostincar C."/>
            <person name="Fang C."/>
            <person name="Gunde-Cimerman N."/>
            <person name="Song Z."/>
        </authorList>
    </citation>
    <scope>NUCLEOTIDE SEQUENCE</scope>
    <source>
        <strain evidence="1">EXF-8016</strain>
    </source>
</reference>
<accession>A0A9P8G9V4</accession>
<reference evidence="1" key="2">
    <citation type="submission" date="2021-08" db="EMBL/GenBank/DDBJ databases">
        <authorList>
            <person name="Gostincar C."/>
            <person name="Sun X."/>
            <person name="Song Z."/>
            <person name="Gunde-Cimerman N."/>
        </authorList>
    </citation>
    <scope>NUCLEOTIDE SEQUENCE</scope>
    <source>
        <strain evidence="1">EXF-8016</strain>
    </source>
</reference>
<organism evidence="1 2">
    <name type="scientific">Aureobasidium melanogenum</name>
    <name type="common">Aureobasidium pullulans var. melanogenum</name>
    <dbReference type="NCBI Taxonomy" id="46634"/>
    <lineage>
        <taxon>Eukaryota</taxon>
        <taxon>Fungi</taxon>
        <taxon>Dikarya</taxon>
        <taxon>Ascomycota</taxon>
        <taxon>Pezizomycotina</taxon>
        <taxon>Dothideomycetes</taxon>
        <taxon>Dothideomycetidae</taxon>
        <taxon>Dothideales</taxon>
        <taxon>Saccotheciaceae</taxon>
        <taxon>Aureobasidium</taxon>
    </lineage>
</organism>
<sequence>MSTISTDTVSISALTEKPSEDDMILSITRHRHSDTDVTYTYQFPLSSLESKRISDQAILSGLKAILCARLNTDKDDHSIVWRMSETNQIAFVNSKNSFTAAVLDHMNANKKTIQLFVVRNDNVHCLPDLKLSN</sequence>
<proteinExistence type="predicted"/>
<dbReference type="EMBL" id="JAHFYH010000081">
    <property type="protein sequence ID" value="KAH0214596.1"/>
    <property type="molecule type" value="Genomic_DNA"/>
</dbReference>
<gene>
    <name evidence="1" type="ORF">KCV03_g8401</name>
</gene>
<dbReference type="AlphaFoldDB" id="A0A9P8G9V4"/>
<evidence type="ECO:0000313" key="1">
    <source>
        <dbReference type="EMBL" id="KAH0214596.1"/>
    </source>
</evidence>
<evidence type="ECO:0000313" key="2">
    <source>
        <dbReference type="Proteomes" id="UP000767238"/>
    </source>
</evidence>
<dbReference type="OrthoDB" id="3843833at2759"/>
<dbReference type="Proteomes" id="UP000767238">
    <property type="component" value="Unassembled WGS sequence"/>
</dbReference>
<feature type="non-terminal residue" evidence="1">
    <location>
        <position position="1"/>
    </location>
</feature>
<comment type="caution">
    <text evidence="1">The sequence shown here is derived from an EMBL/GenBank/DDBJ whole genome shotgun (WGS) entry which is preliminary data.</text>
</comment>
<protein>
    <submittedName>
        <fullName evidence="1">Uncharacterized protein</fullName>
    </submittedName>
</protein>
<name>A0A9P8G9V4_AURME</name>